<gene>
    <name evidence="2" type="ORF">PCAR00345_LOCUS11568</name>
</gene>
<protein>
    <recommendedName>
        <fullName evidence="3">Sulfotransferase domain-containing protein</fullName>
    </recommendedName>
</protein>
<feature type="compositionally biased region" description="Low complexity" evidence="1">
    <location>
        <begin position="382"/>
        <end position="395"/>
    </location>
</feature>
<feature type="region of interest" description="Disordered" evidence="1">
    <location>
        <begin position="271"/>
        <end position="293"/>
    </location>
</feature>
<feature type="region of interest" description="Disordered" evidence="1">
    <location>
        <begin position="368"/>
        <end position="404"/>
    </location>
</feature>
<evidence type="ECO:0000256" key="1">
    <source>
        <dbReference type="SAM" id="MobiDB-lite"/>
    </source>
</evidence>
<feature type="compositionally biased region" description="Polar residues" evidence="1">
    <location>
        <begin position="271"/>
        <end position="280"/>
    </location>
</feature>
<dbReference type="Gene3D" id="3.40.50.300">
    <property type="entry name" value="P-loop containing nucleotide triphosphate hydrolases"/>
    <property type="match status" value="1"/>
</dbReference>
<reference evidence="2" key="1">
    <citation type="submission" date="2021-01" db="EMBL/GenBank/DDBJ databases">
        <authorList>
            <person name="Corre E."/>
            <person name="Pelletier E."/>
            <person name="Niang G."/>
            <person name="Scheremetjew M."/>
            <person name="Finn R."/>
            <person name="Kale V."/>
            <person name="Holt S."/>
            <person name="Cochrane G."/>
            <person name="Meng A."/>
            <person name="Brown T."/>
            <person name="Cohen L."/>
        </authorList>
    </citation>
    <scope>NUCLEOTIDE SEQUENCE</scope>
    <source>
        <strain evidence="2">CCMP645</strain>
    </source>
</reference>
<sequence length="616" mass="66241">MKRKLVVKPLPRRSMRHGRRCTLLRTLLLALALIALILLVVYTKSIHRMQSLASLASDRHLVKPAVRAAADLARPPVPPPTPPRPPVVPFVVVFESSSGSSWLMQQLATHPHACIVGFEPVDNISMNTANDHEARLRWLRHLWTPHRSNRSEWASWQRRLERLSIFGQSVAIHSSLSACDWRVASAFGLKARLSRMLSDATSVEKLSALLRSHDVRVMHLSRRNRIKQALAEYRRLHAGKGQFVAARAASAPPSNPRQTPLLNDSSIARRQATQDANGSARTGAALAATSSETPLSSAVRVEPSLFAQAVRDVERSHRLATRVVRATAPPFLLEFTYEELLYEHAATLRRVAAFLQLSPAPLLDAHAKGESAETRADTAQEGAAADPDATAAADAHGAHTDTGHMPALARHRTDERDADLVHSAQREGIDAGGGDAAAGVKATAPVVRTAGIAEPGARSAGAARQPAAGVPHRVAIMPALHKATPDRLCEAVINYQQLCEAYLDTDLQKFFIEACDACCNLPWSECLRDGAEAQTLITGESAAGHGAIQAAAGTVNSVGMATSFGRSATLSQRRDETVNGTQMVPAAVSIPQVSVGAAYAPGVGRRRSSRGKAWKK</sequence>
<dbReference type="SUPFAM" id="SSF52540">
    <property type="entry name" value="P-loop containing nucleoside triphosphate hydrolases"/>
    <property type="match status" value="1"/>
</dbReference>
<dbReference type="AlphaFoldDB" id="A0A7S4EX06"/>
<proteinExistence type="predicted"/>
<evidence type="ECO:0000313" key="2">
    <source>
        <dbReference type="EMBL" id="CAE0758974.1"/>
    </source>
</evidence>
<feature type="compositionally biased region" description="Basic and acidic residues" evidence="1">
    <location>
        <begin position="368"/>
        <end position="378"/>
    </location>
</feature>
<dbReference type="EMBL" id="HBIZ01018489">
    <property type="protein sequence ID" value="CAE0758974.1"/>
    <property type="molecule type" value="Transcribed_RNA"/>
</dbReference>
<organism evidence="2">
    <name type="scientific">Chrysotila carterae</name>
    <name type="common">Marine alga</name>
    <name type="synonym">Syracosphaera carterae</name>
    <dbReference type="NCBI Taxonomy" id="13221"/>
    <lineage>
        <taxon>Eukaryota</taxon>
        <taxon>Haptista</taxon>
        <taxon>Haptophyta</taxon>
        <taxon>Prymnesiophyceae</taxon>
        <taxon>Isochrysidales</taxon>
        <taxon>Isochrysidaceae</taxon>
        <taxon>Chrysotila</taxon>
    </lineage>
</organism>
<dbReference type="InterPro" id="IPR027417">
    <property type="entry name" value="P-loop_NTPase"/>
</dbReference>
<name>A0A7S4EX06_CHRCT</name>
<evidence type="ECO:0008006" key="3">
    <source>
        <dbReference type="Google" id="ProtNLM"/>
    </source>
</evidence>
<accession>A0A7S4EX06</accession>